<dbReference type="AlphaFoldDB" id="A0AAQ4E9K9"/>
<keyword evidence="1" id="KW-0547">Nucleotide-binding</keyword>
<sequence>METVDLVKRSQQLEEKLLKSKCLTCPLFEAHFEQEHRRQRLSEEVRHLQHQLSEDSLASMPDYRNHVLALERLGYVEPSGTLTLKGRVARSLSSYEVMLSDLLLQESLLTLGAPEVAGLFSCLVYEQRSNSEAVVPRSVKAEDTFWATLRIRFCRGCCPRTATLRPTGSFGWRHSTMRTVGCALL</sequence>
<evidence type="ECO:0000259" key="6">
    <source>
        <dbReference type="Pfam" id="PF08148"/>
    </source>
</evidence>
<evidence type="ECO:0000313" key="9">
    <source>
        <dbReference type="Proteomes" id="UP001321473"/>
    </source>
</evidence>
<feature type="domain" description="Exosome RNA helicase MTR4-like beta-barrel" evidence="7">
    <location>
        <begin position="2"/>
        <end position="54"/>
    </location>
</feature>
<evidence type="ECO:0000259" key="7">
    <source>
        <dbReference type="Pfam" id="PF13234"/>
    </source>
</evidence>
<keyword evidence="9" id="KW-1185">Reference proteome</keyword>
<dbReference type="PANTHER" id="PTHR12131:SF1">
    <property type="entry name" value="ATP-DEPENDENT RNA HELICASE SUPV3L1, MITOCHONDRIAL-RELATED"/>
    <property type="match status" value="1"/>
</dbReference>
<name>A0AAQ4E9K9_AMBAM</name>
<dbReference type="Pfam" id="PF13234">
    <property type="entry name" value="MTR4_beta-barrel"/>
    <property type="match status" value="1"/>
</dbReference>
<organism evidence="8 9">
    <name type="scientific">Amblyomma americanum</name>
    <name type="common">Lone star tick</name>
    <dbReference type="NCBI Taxonomy" id="6943"/>
    <lineage>
        <taxon>Eukaryota</taxon>
        <taxon>Metazoa</taxon>
        <taxon>Ecdysozoa</taxon>
        <taxon>Arthropoda</taxon>
        <taxon>Chelicerata</taxon>
        <taxon>Arachnida</taxon>
        <taxon>Acari</taxon>
        <taxon>Parasitiformes</taxon>
        <taxon>Ixodida</taxon>
        <taxon>Ixodoidea</taxon>
        <taxon>Ixodidae</taxon>
        <taxon>Amblyomminae</taxon>
        <taxon>Amblyomma</taxon>
    </lineage>
</organism>
<dbReference type="GO" id="GO:0016787">
    <property type="term" value="F:hydrolase activity"/>
    <property type="evidence" value="ECO:0007669"/>
    <property type="project" value="UniProtKB-KW"/>
</dbReference>
<feature type="domain" description="ATP-dependent RNA helicase Ski2/MTR4 C-terminal" evidence="6">
    <location>
        <begin position="80"/>
        <end position="135"/>
    </location>
</feature>
<dbReference type="GO" id="GO:0055087">
    <property type="term" value="C:Ski complex"/>
    <property type="evidence" value="ECO:0007669"/>
    <property type="project" value="TreeGrafter"/>
</dbReference>
<evidence type="ECO:0000256" key="1">
    <source>
        <dbReference type="ARBA" id="ARBA00022741"/>
    </source>
</evidence>
<evidence type="ECO:0000313" key="8">
    <source>
        <dbReference type="EMBL" id="KAK8771318.1"/>
    </source>
</evidence>
<dbReference type="InterPro" id="IPR012961">
    <property type="entry name" value="Ski2/MTR4_C"/>
</dbReference>
<comment type="catalytic activity">
    <reaction evidence="5">
        <text>ATP + H2O = ADP + phosphate + H(+)</text>
        <dbReference type="Rhea" id="RHEA:13065"/>
        <dbReference type="ChEBI" id="CHEBI:15377"/>
        <dbReference type="ChEBI" id="CHEBI:15378"/>
        <dbReference type="ChEBI" id="CHEBI:30616"/>
        <dbReference type="ChEBI" id="CHEBI:43474"/>
        <dbReference type="ChEBI" id="CHEBI:456216"/>
        <dbReference type="EC" id="3.6.4.13"/>
    </reaction>
</comment>
<keyword evidence="3" id="KW-0347">Helicase</keyword>
<dbReference type="GO" id="GO:0070478">
    <property type="term" value="P:nuclear-transcribed mRNA catabolic process, 3'-5' exonucleolytic nonsense-mediated decay"/>
    <property type="evidence" value="ECO:0007669"/>
    <property type="project" value="TreeGrafter"/>
</dbReference>
<dbReference type="InterPro" id="IPR025696">
    <property type="entry name" value="Beta-barrel_MTR4"/>
</dbReference>
<accession>A0AAQ4E9K9</accession>
<keyword evidence="2" id="KW-0378">Hydrolase</keyword>
<reference evidence="8 9" key="1">
    <citation type="journal article" date="2023" name="Arcadia Sci">
        <title>De novo assembly of a long-read Amblyomma americanum tick genome.</title>
        <authorList>
            <person name="Chou S."/>
            <person name="Poskanzer K.E."/>
            <person name="Rollins M."/>
            <person name="Thuy-Boun P.S."/>
        </authorList>
    </citation>
    <scope>NUCLEOTIDE SEQUENCE [LARGE SCALE GENOMIC DNA]</scope>
    <source>
        <strain evidence="8">F_SG_1</strain>
        <tissue evidence="8">Salivary glands</tissue>
    </source>
</reference>
<evidence type="ECO:0000256" key="2">
    <source>
        <dbReference type="ARBA" id="ARBA00022801"/>
    </source>
</evidence>
<dbReference type="GO" id="GO:0005524">
    <property type="term" value="F:ATP binding"/>
    <property type="evidence" value="ECO:0007669"/>
    <property type="project" value="UniProtKB-KW"/>
</dbReference>
<dbReference type="InterPro" id="IPR050699">
    <property type="entry name" value="RNA-DNA_Helicase"/>
</dbReference>
<dbReference type="Gene3D" id="1.10.3380.30">
    <property type="match status" value="1"/>
</dbReference>
<protein>
    <submittedName>
        <fullName evidence="8">Uncharacterized protein</fullName>
    </submittedName>
</protein>
<dbReference type="EMBL" id="JARKHS020019906">
    <property type="protein sequence ID" value="KAK8771318.1"/>
    <property type="molecule type" value="Genomic_DNA"/>
</dbReference>
<dbReference type="GO" id="GO:0003724">
    <property type="term" value="F:RNA helicase activity"/>
    <property type="evidence" value="ECO:0007669"/>
    <property type="project" value="UniProtKB-EC"/>
</dbReference>
<dbReference type="PANTHER" id="PTHR12131">
    <property type="entry name" value="ATP-DEPENDENT RNA AND DNA HELICASE"/>
    <property type="match status" value="1"/>
</dbReference>
<proteinExistence type="predicted"/>
<evidence type="ECO:0000256" key="3">
    <source>
        <dbReference type="ARBA" id="ARBA00022806"/>
    </source>
</evidence>
<keyword evidence="4" id="KW-0067">ATP-binding</keyword>
<dbReference type="Pfam" id="PF08148">
    <property type="entry name" value="DSHCT"/>
    <property type="match status" value="1"/>
</dbReference>
<gene>
    <name evidence="8" type="ORF">V5799_025439</name>
</gene>
<dbReference type="Proteomes" id="UP001321473">
    <property type="component" value="Unassembled WGS sequence"/>
</dbReference>
<evidence type="ECO:0000256" key="5">
    <source>
        <dbReference type="ARBA" id="ARBA00047984"/>
    </source>
</evidence>
<comment type="caution">
    <text evidence="8">The sequence shown here is derived from an EMBL/GenBank/DDBJ whole genome shotgun (WGS) entry which is preliminary data.</text>
</comment>
<evidence type="ECO:0000256" key="4">
    <source>
        <dbReference type="ARBA" id="ARBA00022840"/>
    </source>
</evidence>